<keyword evidence="4" id="KW-0238">DNA-binding</keyword>
<sequence>MQSITFVQRNCLKIMKLSDKVKELRIQHGFSQEELARQTQLSLRTIQRIEQNETEARGDTLKRLAQVFNLKPVELIGQVEQEQTYLIPLLNLSALSFIIYPILGFIVPLILWYFKRNGDKSLDEAGKKLINFQATWTLAITLVYGFSIFAKVMHFRGMFSFYTYLAIPYGFYALNFILIVINTIRSKNLKEVIYKPAIPFF</sequence>
<evidence type="ECO:0000256" key="1">
    <source>
        <dbReference type="ARBA" id="ARBA00004141"/>
    </source>
</evidence>
<dbReference type="GO" id="GO:0003700">
    <property type="term" value="F:DNA-binding transcription factor activity"/>
    <property type="evidence" value="ECO:0007669"/>
    <property type="project" value="TreeGrafter"/>
</dbReference>
<dbReference type="SUPFAM" id="SSF47413">
    <property type="entry name" value="lambda repressor-like DNA-binding domains"/>
    <property type="match status" value="1"/>
</dbReference>
<evidence type="ECO:0000259" key="7">
    <source>
        <dbReference type="PROSITE" id="PS50943"/>
    </source>
</evidence>
<protein>
    <submittedName>
        <fullName evidence="8">Helix-turn-helix domain-containing protein</fullName>
    </submittedName>
</protein>
<dbReference type="Gene3D" id="1.10.260.40">
    <property type="entry name" value="lambda repressor-like DNA-binding domains"/>
    <property type="match status" value="1"/>
</dbReference>
<dbReference type="OrthoDB" id="1357763at2"/>
<evidence type="ECO:0000256" key="6">
    <source>
        <dbReference type="SAM" id="Phobius"/>
    </source>
</evidence>
<accession>A0A4R0PT04</accession>
<feature type="transmembrane region" description="Helical" evidence="6">
    <location>
        <begin position="135"/>
        <end position="155"/>
    </location>
</feature>
<dbReference type="InterPro" id="IPR050807">
    <property type="entry name" value="TransReg_Diox_bact_type"/>
</dbReference>
<feature type="domain" description="HTH cro/C1-type" evidence="7">
    <location>
        <begin position="21"/>
        <end position="75"/>
    </location>
</feature>
<gene>
    <name evidence="8" type="ORF">EZ456_17975</name>
</gene>
<dbReference type="PANTHER" id="PTHR46797">
    <property type="entry name" value="HTH-TYPE TRANSCRIPTIONAL REGULATOR"/>
    <property type="match status" value="1"/>
</dbReference>
<dbReference type="PANTHER" id="PTHR46797:SF1">
    <property type="entry name" value="METHYLPHOSPHONATE SYNTHASE"/>
    <property type="match status" value="1"/>
</dbReference>
<feature type="transmembrane region" description="Helical" evidence="6">
    <location>
        <begin position="161"/>
        <end position="181"/>
    </location>
</feature>
<dbReference type="AlphaFoldDB" id="A0A4R0PT04"/>
<dbReference type="InterPro" id="IPR019109">
    <property type="entry name" value="MamF_MmsF"/>
</dbReference>
<dbReference type="Pfam" id="PF01381">
    <property type="entry name" value="HTH_3"/>
    <property type="match status" value="1"/>
</dbReference>
<dbReference type="GO" id="GO:0005829">
    <property type="term" value="C:cytosol"/>
    <property type="evidence" value="ECO:0007669"/>
    <property type="project" value="TreeGrafter"/>
</dbReference>
<evidence type="ECO:0000256" key="3">
    <source>
        <dbReference type="ARBA" id="ARBA00022989"/>
    </source>
</evidence>
<comment type="subcellular location">
    <subcellularLocation>
        <location evidence="1">Membrane</location>
        <topology evidence="1">Multi-pass membrane protein</topology>
    </subcellularLocation>
</comment>
<dbReference type="Pfam" id="PF09685">
    <property type="entry name" value="MamF_MmsF"/>
    <property type="match status" value="1"/>
</dbReference>
<dbReference type="Proteomes" id="UP000293925">
    <property type="component" value="Unassembled WGS sequence"/>
</dbReference>
<keyword evidence="3 6" id="KW-1133">Transmembrane helix</keyword>
<dbReference type="PROSITE" id="PS50943">
    <property type="entry name" value="HTH_CROC1"/>
    <property type="match status" value="1"/>
</dbReference>
<feature type="transmembrane region" description="Helical" evidence="6">
    <location>
        <begin position="94"/>
        <end position="114"/>
    </location>
</feature>
<dbReference type="InterPro" id="IPR010982">
    <property type="entry name" value="Lambda_DNA-bd_dom_sf"/>
</dbReference>
<evidence type="ECO:0000256" key="2">
    <source>
        <dbReference type="ARBA" id="ARBA00022692"/>
    </source>
</evidence>
<organism evidence="8 9">
    <name type="scientific">Pedobacter psychrodurus</name>
    <dbReference type="NCBI Taxonomy" id="2530456"/>
    <lineage>
        <taxon>Bacteria</taxon>
        <taxon>Pseudomonadati</taxon>
        <taxon>Bacteroidota</taxon>
        <taxon>Sphingobacteriia</taxon>
        <taxon>Sphingobacteriales</taxon>
        <taxon>Sphingobacteriaceae</taxon>
        <taxon>Pedobacter</taxon>
    </lineage>
</organism>
<name>A0A4R0PT04_9SPHI</name>
<evidence type="ECO:0000256" key="5">
    <source>
        <dbReference type="ARBA" id="ARBA00023136"/>
    </source>
</evidence>
<dbReference type="GO" id="GO:0003677">
    <property type="term" value="F:DNA binding"/>
    <property type="evidence" value="ECO:0007669"/>
    <property type="project" value="UniProtKB-KW"/>
</dbReference>
<evidence type="ECO:0000313" key="9">
    <source>
        <dbReference type="Proteomes" id="UP000293925"/>
    </source>
</evidence>
<reference evidence="8 9" key="1">
    <citation type="submission" date="2019-02" db="EMBL/GenBank/DDBJ databases">
        <title>Pedobacter sp. RP-3-21 sp. nov., isolated from Arctic soil.</title>
        <authorList>
            <person name="Dahal R.H."/>
        </authorList>
    </citation>
    <scope>NUCLEOTIDE SEQUENCE [LARGE SCALE GENOMIC DNA]</scope>
    <source>
        <strain evidence="8 9">RP-3-21</strain>
    </source>
</reference>
<dbReference type="SMART" id="SM00530">
    <property type="entry name" value="HTH_XRE"/>
    <property type="match status" value="1"/>
</dbReference>
<keyword evidence="5 6" id="KW-0472">Membrane</keyword>
<dbReference type="EMBL" id="SJSO01000017">
    <property type="protein sequence ID" value="TCD22029.1"/>
    <property type="molecule type" value="Genomic_DNA"/>
</dbReference>
<keyword evidence="2 6" id="KW-0812">Transmembrane</keyword>
<dbReference type="InterPro" id="IPR001387">
    <property type="entry name" value="Cro/C1-type_HTH"/>
</dbReference>
<evidence type="ECO:0000256" key="4">
    <source>
        <dbReference type="ARBA" id="ARBA00023125"/>
    </source>
</evidence>
<evidence type="ECO:0000313" key="8">
    <source>
        <dbReference type="EMBL" id="TCD22029.1"/>
    </source>
</evidence>
<keyword evidence="9" id="KW-1185">Reference proteome</keyword>
<comment type="caution">
    <text evidence="8">The sequence shown here is derived from an EMBL/GenBank/DDBJ whole genome shotgun (WGS) entry which is preliminary data.</text>
</comment>
<proteinExistence type="predicted"/>
<dbReference type="CDD" id="cd00093">
    <property type="entry name" value="HTH_XRE"/>
    <property type="match status" value="1"/>
</dbReference>